<evidence type="ECO:0000313" key="2">
    <source>
        <dbReference type="EMBL" id="MFC3050793.1"/>
    </source>
</evidence>
<dbReference type="EMBL" id="JBHRSL010000002">
    <property type="protein sequence ID" value="MFC3050793.1"/>
    <property type="molecule type" value="Genomic_DNA"/>
</dbReference>
<dbReference type="Proteomes" id="UP001595444">
    <property type="component" value="Unassembled WGS sequence"/>
</dbReference>
<evidence type="ECO:0000259" key="1">
    <source>
        <dbReference type="Pfam" id="PF12680"/>
    </source>
</evidence>
<organism evidence="2 3">
    <name type="scientific">Kordiimonas pumila</name>
    <dbReference type="NCBI Taxonomy" id="2161677"/>
    <lineage>
        <taxon>Bacteria</taxon>
        <taxon>Pseudomonadati</taxon>
        <taxon>Pseudomonadota</taxon>
        <taxon>Alphaproteobacteria</taxon>
        <taxon>Kordiimonadales</taxon>
        <taxon>Kordiimonadaceae</taxon>
        <taxon>Kordiimonas</taxon>
    </lineage>
</organism>
<dbReference type="InterPro" id="IPR032710">
    <property type="entry name" value="NTF2-like_dom_sf"/>
</dbReference>
<evidence type="ECO:0000313" key="3">
    <source>
        <dbReference type="Proteomes" id="UP001595444"/>
    </source>
</evidence>
<sequence>MDYQAFAEEWIAAWNSHDLDRIMAHYADDVRFRSPRAQQIVGVGEVVGKPALRAYWGKALALVPNLHFTLSGVYSGYDCVAIHYTNEKGVAVVESIMFGPDGLVSLSAGCYAAKS</sequence>
<keyword evidence="3" id="KW-1185">Reference proteome</keyword>
<dbReference type="Gene3D" id="3.10.450.50">
    <property type="match status" value="1"/>
</dbReference>
<dbReference type="SUPFAM" id="SSF54427">
    <property type="entry name" value="NTF2-like"/>
    <property type="match status" value="1"/>
</dbReference>
<name>A0ABV7D0W7_9PROT</name>
<gene>
    <name evidence="2" type="ORF">ACFOKA_02630</name>
</gene>
<accession>A0ABV7D0W7</accession>
<protein>
    <submittedName>
        <fullName evidence="2">Nuclear transport factor 2 family protein</fullName>
    </submittedName>
</protein>
<proteinExistence type="predicted"/>
<reference evidence="3" key="1">
    <citation type="journal article" date="2019" name="Int. J. Syst. Evol. Microbiol.">
        <title>The Global Catalogue of Microorganisms (GCM) 10K type strain sequencing project: providing services to taxonomists for standard genome sequencing and annotation.</title>
        <authorList>
            <consortium name="The Broad Institute Genomics Platform"/>
            <consortium name="The Broad Institute Genome Sequencing Center for Infectious Disease"/>
            <person name="Wu L."/>
            <person name="Ma J."/>
        </authorList>
    </citation>
    <scope>NUCLEOTIDE SEQUENCE [LARGE SCALE GENOMIC DNA]</scope>
    <source>
        <strain evidence="3">KCTC 62164</strain>
    </source>
</reference>
<dbReference type="Pfam" id="PF12680">
    <property type="entry name" value="SnoaL_2"/>
    <property type="match status" value="1"/>
</dbReference>
<feature type="domain" description="SnoaL-like" evidence="1">
    <location>
        <begin position="8"/>
        <end position="87"/>
    </location>
</feature>
<dbReference type="InterPro" id="IPR037401">
    <property type="entry name" value="SnoaL-like"/>
</dbReference>
<comment type="caution">
    <text evidence="2">The sequence shown here is derived from an EMBL/GenBank/DDBJ whole genome shotgun (WGS) entry which is preliminary data.</text>
</comment>
<dbReference type="RefSeq" id="WP_194212592.1">
    <property type="nucleotide sequence ID" value="NZ_CP061205.1"/>
</dbReference>